<gene>
    <name evidence="1" type="ORF">JTE90_028982</name>
</gene>
<dbReference type="Proteomes" id="UP000827092">
    <property type="component" value="Unassembled WGS sequence"/>
</dbReference>
<accession>A0AAV6VHJ7</accession>
<dbReference type="AlphaFoldDB" id="A0AAV6VHJ7"/>
<evidence type="ECO:0000313" key="2">
    <source>
        <dbReference type="Proteomes" id="UP000827092"/>
    </source>
</evidence>
<evidence type="ECO:0000313" key="1">
    <source>
        <dbReference type="EMBL" id="KAG8196012.1"/>
    </source>
</evidence>
<protein>
    <recommendedName>
        <fullName evidence="3">Laccase</fullName>
    </recommendedName>
</protein>
<name>A0AAV6VHJ7_9ARAC</name>
<organism evidence="1 2">
    <name type="scientific">Oedothorax gibbosus</name>
    <dbReference type="NCBI Taxonomy" id="931172"/>
    <lineage>
        <taxon>Eukaryota</taxon>
        <taxon>Metazoa</taxon>
        <taxon>Ecdysozoa</taxon>
        <taxon>Arthropoda</taxon>
        <taxon>Chelicerata</taxon>
        <taxon>Arachnida</taxon>
        <taxon>Araneae</taxon>
        <taxon>Araneomorphae</taxon>
        <taxon>Entelegynae</taxon>
        <taxon>Araneoidea</taxon>
        <taxon>Linyphiidae</taxon>
        <taxon>Erigoninae</taxon>
        <taxon>Oedothorax</taxon>
    </lineage>
</organism>
<sequence length="71" mass="7621">MGTNPPKLRVHSVCDGDKNLSSTFSLNVNDPLPVQLDYPKGLITPPNVSFLFNVGDSNLIFNTHLAGSSHA</sequence>
<evidence type="ECO:0008006" key="3">
    <source>
        <dbReference type="Google" id="ProtNLM"/>
    </source>
</evidence>
<reference evidence="1 2" key="1">
    <citation type="journal article" date="2022" name="Nat. Ecol. Evol.">
        <title>A masculinizing supergene underlies an exaggerated male reproductive morph in a spider.</title>
        <authorList>
            <person name="Hendrickx F."/>
            <person name="De Corte Z."/>
            <person name="Sonet G."/>
            <person name="Van Belleghem S.M."/>
            <person name="Kostlbacher S."/>
            <person name="Vangestel C."/>
        </authorList>
    </citation>
    <scope>NUCLEOTIDE SEQUENCE [LARGE SCALE GENOMIC DNA]</scope>
    <source>
        <strain evidence="1">W744_W776</strain>
    </source>
</reference>
<proteinExistence type="predicted"/>
<keyword evidence="2" id="KW-1185">Reference proteome</keyword>
<comment type="caution">
    <text evidence="1">The sequence shown here is derived from an EMBL/GenBank/DDBJ whole genome shotgun (WGS) entry which is preliminary data.</text>
</comment>
<dbReference type="EMBL" id="JAFNEN010000075">
    <property type="protein sequence ID" value="KAG8196012.1"/>
    <property type="molecule type" value="Genomic_DNA"/>
</dbReference>